<proteinExistence type="predicted"/>
<reference evidence="1 2" key="1">
    <citation type="journal article" date="2019" name="Int. J. Syst. Evol. Microbiol.">
        <title>Bifidobacterium jacchi sp. nov., isolated from the faeces of a baby common marmoset (Callithrix jacchus).</title>
        <authorList>
            <person name="Modesto M."/>
            <person name="Watanabe K."/>
            <person name="Arita M."/>
            <person name="Satti M."/>
            <person name="Oki K."/>
            <person name="Sciavilla P."/>
            <person name="Patavino C."/>
            <person name="Camma C."/>
            <person name="Michelini S."/>
            <person name="Sgorbati B."/>
            <person name="Mattarelli P."/>
        </authorList>
    </citation>
    <scope>NUCLEOTIDE SEQUENCE [LARGE SCALE GENOMIC DNA]</scope>
    <source>
        <strain evidence="1 2">MRM 9.3</strain>
    </source>
</reference>
<keyword evidence="2" id="KW-1185">Reference proteome</keyword>
<comment type="caution">
    <text evidence="1">The sequence shown here is derived from an EMBL/GenBank/DDBJ whole genome shotgun (WGS) entry which is preliminary data.</text>
</comment>
<accession>A0A5N5RJN8</accession>
<evidence type="ECO:0000313" key="2">
    <source>
        <dbReference type="Proteomes" id="UP000326336"/>
    </source>
</evidence>
<dbReference type="RefSeq" id="WP_151916541.1">
    <property type="nucleotide sequence ID" value="NZ_RQSP01000010.1"/>
</dbReference>
<dbReference type="EMBL" id="RQSP01000010">
    <property type="protein sequence ID" value="KAB5607522.1"/>
    <property type="molecule type" value="Genomic_DNA"/>
</dbReference>
<protein>
    <submittedName>
        <fullName evidence="1">Uncharacterized protein</fullName>
    </submittedName>
</protein>
<dbReference type="Proteomes" id="UP000326336">
    <property type="component" value="Unassembled WGS sequence"/>
</dbReference>
<organism evidence="1 2">
    <name type="scientific">Bifidobacterium jacchi</name>
    <dbReference type="NCBI Taxonomy" id="2490545"/>
    <lineage>
        <taxon>Bacteria</taxon>
        <taxon>Bacillati</taxon>
        <taxon>Actinomycetota</taxon>
        <taxon>Actinomycetes</taxon>
        <taxon>Bifidobacteriales</taxon>
        <taxon>Bifidobacteriaceae</taxon>
        <taxon>Bifidobacterium</taxon>
    </lineage>
</organism>
<dbReference type="OrthoDB" id="5242601at2"/>
<sequence length="103" mass="11560">MPMPAGLTLALRSLIGDGRYHILREKAACAEGYQRYADLFRRTPSPRSILLCCPEHCNIGDHTIAYNEHQFLAESDHSLQEFGGNYGKNAQIHPLVHHACKDT</sequence>
<evidence type="ECO:0000313" key="1">
    <source>
        <dbReference type="EMBL" id="KAB5607522.1"/>
    </source>
</evidence>
<dbReference type="AlphaFoldDB" id="A0A5N5RJN8"/>
<gene>
    <name evidence="1" type="ORF">EHS19_04205</name>
</gene>
<name>A0A5N5RJN8_9BIFI</name>